<organism evidence="1 2">
    <name type="scientific">Bifidobacterium thermacidophilum subsp. thermacidophilum</name>
    <dbReference type="NCBI Taxonomy" id="79262"/>
    <lineage>
        <taxon>Bacteria</taxon>
        <taxon>Bacillati</taxon>
        <taxon>Actinomycetota</taxon>
        <taxon>Actinomycetes</taxon>
        <taxon>Bifidobacteriales</taxon>
        <taxon>Bifidobacteriaceae</taxon>
        <taxon>Bifidobacterium</taxon>
    </lineage>
</organism>
<comment type="caution">
    <text evidence="1">The sequence shown here is derived from an EMBL/GenBank/DDBJ whole genome shotgun (WGS) entry which is preliminary data.</text>
</comment>
<sequence>MRCSSHTSPIPQTGHACRPRANPLASLYIVSPPRNPRAFPAPSLRNPHFANPHFANPRALAPQSLRPFLRSLRNPHLLSFANRRIAVPISPLSHKLATLSGR</sequence>
<reference evidence="1 2" key="1">
    <citation type="submission" date="2014-03" db="EMBL/GenBank/DDBJ databases">
        <title>Genomics of Bifidobacteria.</title>
        <authorList>
            <person name="Ventura M."/>
            <person name="Milani C."/>
            <person name="Lugli G.A."/>
        </authorList>
    </citation>
    <scope>NUCLEOTIDE SEQUENCE [LARGE SCALE GENOMIC DNA]</scope>
    <source>
        <strain evidence="1 2">LMG 21395</strain>
    </source>
</reference>
<dbReference type="Proteomes" id="UP000029003">
    <property type="component" value="Unassembled WGS sequence"/>
</dbReference>
<evidence type="ECO:0000313" key="2">
    <source>
        <dbReference type="Proteomes" id="UP000029003"/>
    </source>
</evidence>
<evidence type="ECO:0000313" key="1">
    <source>
        <dbReference type="EMBL" id="KFJ02086.1"/>
    </source>
</evidence>
<name>A0A087E2T5_9BIFI</name>
<dbReference type="AlphaFoldDB" id="A0A087E2T5"/>
<accession>A0A087E2T5</accession>
<proteinExistence type="predicted"/>
<protein>
    <submittedName>
        <fullName evidence="1">Uncharacterized protein</fullName>
    </submittedName>
</protein>
<dbReference type="EMBL" id="JGZT01000007">
    <property type="protein sequence ID" value="KFJ02086.1"/>
    <property type="molecule type" value="Genomic_DNA"/>
</dbReference>
<gene>
    <name evidence="1" type="ORF">THER5_1915</name>
</gene>